<reference evidence="2 3" key="1">
    <citation type="submission" date="2018-01" db="EMBL/GenBank/DDBJ databases">
        <title>Co-occurrence of chitin degradation, pigmentation and bioactivity in marine Pseudoalteromonas.</title>
        <authorList>
            <person name="Paulsen S."/>
            <person name="Gram L."/>
            <person name="Machado H."/>
        </authorList>
    </citation>
    <scope>NUCLEOTIDE SEQUENCE [LARGE SCALE GENOMIC DNA]</scope>
    <source>
        <strain evidence="2 3">S3898</strain>
    </source>
</reference>
<proteinExistence type="predicted"/>
<dbReference type="AlphaFoldDB" id="A0A4Q7IS63"/>
<dbReference type="Proteomes" id="UP000291338">
    <property type="component" value="Unassembled WGS sequence"/>
</dbReference>
<evidence type="ECO:0000313" key="2">
    <source>
        <dbReference type="EMBL" id="RZQ54396.1"/>
    </source>
</evidence>
<evidence type="ECO:0000313" key="3">
    <source>
        <dbReference type="Proteomes" id="UP000291338"/>
    </source>
</evidence>
<keyword evidence="1" id="KW-0812">Transmembrane</keyword>
<accession>A0A4Q7IS63</accession>
<feature type="transmembrane region" description="Helical" evidence="1">
    <location>
        <begin position="137"/>
        <end position="155"/>
    </location>
</feature>
<name>A0A4Q7IS63_9GAMM</name>
<feature type="transmembrane region" description="Helical" evidence="1">
    <location>
        <begin position="88"/>
        <end position="109"/>
    </location>
</feature>
<dbReference type="InterPro" id="IPR022134">
    <property type="entry name" value="DUF3667"/>
</dbReference>
<keyword evidence="1" id="KW-1133">Transmembrane helix</keyword>
<evidence type="ECO:0008006" key="4">
    <source>
        <dbReference type="Google" id="ProtNLM"/>
    </source>
</evidence>
<feature type="transmembrane region" description="Helical" evidence="1">
    <location>
        <begin position="167"/>
        <end position="190"/>
    </location>
</feature>
<keyword evidence="1" id="KW-0472">Membrane</keyword>
<comment type="caution">
    <text evidence="2">The sequence shown here is derived from an EMBL/GenBank/DDBJ whole genome shotgun (WGS) entry which is preliminary data.</text>
</comment>
<dbReference type="EMBL" id="PPSX01000015">
    <property type="protein sequence ID" value="RZQ54396.1"/>
    <property type="molecule type" value="Genomic_DNA"/>
</dbReference>
<feature type="transmembrane region" description="Helical" evidence="1">
    <location>
        <begin position="229"/>
        <end position="254"/>
    </location>
</feature>
<organism evidence="2 3">
    <name type="scientific">Pseudoalteromonas phenolica</name>
    <dbReference type="NCBI Taxonomy" id="161398"/>
    <lineage>
        <taxon>Bacteria</taxon>
        <taxon>Pseudomonadati</taxon>
        <taxon>Pseudomonadota</taxon>
        <taxon>Gammaproteobacteria</taxon>
        <taxon>Alteromonadales</taxon>
        <taxon>Pseudoalteromonadaceae</taxon>
        <taxon>Pseudoalteromonas</taxon>
    </lineage>
</organism>
<sequence>MTAQNTATASKCMNCNTPISGNYCSHCGQKHIVGELTVGFFINTFIDALTNTDTRIFRTFKDLFIRPGHVAKLYASGKRKQYVNPLRLCFVIIGLYLAFLALTGGIATLNKYALHQQQAGISEFAKVWQEIYINHRILIYLGALPFAALIVRFSFYKSGYNYISTLIMLLYSSALYCLYGIVMVSVFKLFSLDYFSEYRRLVESAIGLTVFYQSAKVFYGWSWLKGLILVPWIFLSLFFSAYLAAFLITSAITLF</sequence>
<protein>
    <recommendedName>
        <fullName evidence="4">DUF3667 domain-containing protein</fullName>
    </recommendedName>
</protein>
<evidence type="ECO:0000256" key="1">
    <source>
        <dbReference type="SAM" id="Phobius"/>
    </source>
</evidence>
<gene>
    <name evidence="2" type="ORF">C1E23_04085</name>
</gene>
<dbReference type="Pfam" id="PF12412">
    <property type="entry name" value="DUF3667"/>
    <property type="match status" value="1"/>
</dbReference>
<dbReference type="RefSeq" id="WP_130254353.1">
    <property type="nucleotide sequence ID" value="NZ_PPSX01000015.1"/>
</dbReference>